<name>A0A2T0FFP9_9ASCO</name>
<evidence type="ECO:0008006" key="8">
    <source>
        <dbReference type="Google" id="ProtNLM"/>
    </source>
</evidence>
<feature type="transmembrane region" description="Helical" evidence="5">
    <location>
        <begin position="133"/>
        <end position="150"/>
    </location>
</feature>
<dbReference type="RefSeq" id="XP_024663750.1">
    <property type="nucleotide sequence ID" value="XM_024807982.1"/>
</dbReference>
<dbReference type="OrthoDB" id="407617at2759"/>
<dbReference type="GO" id="GO:0016020">
    <property type="term" value="C:membrane"/>
    <property type="evidence" value="ECO:0007669"/>
    <property type="project" value="UniProtKB-SubCell"/>
</dbReference>
<organism evidence="6 7">
    <name type="scientific">Wickerhamiella sorbophila</name>
    <dbReference type="NCBI Taxonomy" id="45607"/>
    <lineage>
        <taxon>Eukaryota</taxon>
        <taxon>Fungi</taxon>
        <taxon>Dikarya</taxon>
        <taxon>Ascomycota</taxon>
        <taxon>Saccharomycotina</taxon>
        <taxon>Dipodascomycetes</taxon>
        <taxon>Dipodascales</taxon>
        <taxon>Trichomonascaceae</taxon>
        <taxon>Wickerhamiella</taxon>
    </lineage>
</organism>
<feature type="transmembrane region" description="Helical" evidence="5">
    <location>
        <begin position="42"/>
        <end position="61"/>
    </location>
</feature>
<evidence type="ECO:0000256" key="2">
    <source>
        <dbReference type="ARBA" id="ARBA00022692"/>
    </source>
</evidence>
<feature type="transmembrane region" description="Helical" evidence="5">
    <location>
        <begin position="101"/>
        <end position="121"/>
    </location>
</feature>
<feature type="transmembrane region" description="Helical" evidence="5">
    <location>
        <begin position="162"/>
        <end position="184"/>
    </location>
</feature>
<gene>
    <name evidence="6" type="ORF">B9G98_01424</name>
</gene>
<dbReference type="SMART" id="SM00679">
    <property type="entry name" value="CTNS"/>
    <property type="match status" value="2"/>
</dbReference>
<keyword evidence="3 5" id="KW-1133">Transmembrane helix</keyword>
<evidence type="ECO:0000313" key="6">
    <source>
        <dbReference type="EMBL" id="PRT53804.1"/>
    </source>
</evidence>
<dbReference type="EMBL" id="NDIQ01000001">
    <property type="protein sequence ID" value="PRT53804.1"/>
    <property type="molecule type" value="Genomic_DNA"/>
</dbReference>
<dbReference type="InterPro" id="IPR006603">
    <property type="entry name" value="PQ-loop_rpt"/>
</dbReference>
<dbReference type="Proteomes" id="UP000238350">
    <property type="component" value="Unassembled WGS sequence"/>
</dbReference>
<dbReference type="PANTHER" id="PTHR16201:SF37">
    <property type="entry name" value="PQ-LOOP REPEAT-CONTAINING PROTEIN"/>
    <property type="match status" value="1"/>
</dbReference>
<comment type="subcellular location">
    <subcellularLocation>
        <location evidence="1">Membrane</location>
        <topology evidence="1">Multi-pass membrane protein</topology>
    </subcellularLocation>
</comment>
<evidence type="ECO:0000256" key="5">
    <source>
        <dbReference type="SAM" id="Phobius"/>
    </source>
</evidence>
<evidence type="ECO:0000313" key="7">
    <source>
        <dbReference type="Proteomes" id="UP000238350"/>
    </source>
</evidence>
<dbReference type="Pfam" id="PF04193">
    <property type="entry name" value="PQ-loop"/>
    <property type="match status" value="1"/>
</dbReference>
<dbReference type="PANTHER" id="PTHR16201">
    <property type="entry name" value="SEVEN TRANSMEMBRANE PROTEIN 1-RELATED"/>
    <property type="match status" value="1"/>
</dbReference>
<dbReference type="Gene3D" id="1.20.1280.290">
    <property type="match status" value="1"/>
</dbReference>
<dbReference type="InterPro" id="IPR051415">
    <property type="entry name" value="LAAT-1"/>
</dbReference>
<evidence type="ECO:0000256" key="1">
    <source>
        <dbReference type="ARBA" id="ARBA00004141"/>
    </source>
</evidence>
<keyword evidence="4 5" id="KW-0472">Membrane</keyword>
<feature type="transmembrane region" description="Helical" evidence="5">
    <location>
        <begin position="73"/>
        <end position="89"/>
    </location>
</feature>
<keyword evidence="7" id="KW-1185">Reference proteome</keyword>
<dbReference type="AlphaFoldDB" id="A0A2T0FFP9"/>
<evidence type="ECO:0000256" key="3">
    <source>
        <dbReference type="ARBA" id="ARBA00022989"/>
    </source>
</evidence>
<comment type="caution">
    <text evidence="6">The sequence shown here is derived from an EMBL/GenBank/DDBJ whole genome shotgun (WGS) entry which is preliminary data.</text>
</comment>
<proteinExistence type="predicted"/>
<accession>A0A2T0FFP9</accession>
<dbReference type="GeneID" id="36515173"/>
<sequence length="282" mass="31609">MIDKGNPTATALGVVGTVLWCIQLIPQFIYNYRRKDCTGLPVLMLFLWSASGVPFGIYFMVQRANMALQIQPQLFTFFCLCTYWQTLYYPPVNLGWKKATLIVGIQAIVSAGIELAVILPLRPVYDRGTTWPNLIPGIIAAVLLAVGLLPPYPELWKAKGQVVGINFVFLFLDSSGAVFNIISVCMQNGSLDILGIVLYCIVLALELGIFTSHIVWMIRLKYFGLEPVQSDKEEISMHSEEQEPRKFYENVITYLFGEVRKPGDYDTACTAESESIDDCQKV</sequence>
<protein>
    <recommendedName>
        <fullName evidence="8">PQ-loop repeat-containing protein 1</fullName>
    </recommendedName>
</protein>
<feature type="transmembrane region" description="Helical" evidence="5">
    <location>
        <begin position="12"/>
        <end position="30"/>
    </location>
</feature>
<keyword evidence="2 5" id="KW-0812">Transmembrane</keyword>
<evidence type="ECO:0000256" key="4">
    <source>
        <dbReference type="ARBA" id="ARBA00023136"/>
    </source>
</evidence>
<reference evidence="6 7" key="1">
    <citation type="submission" date="2017-04" db="EMBL/GenBank/DDBJ databases">
        <title>Genome sequencing of [Candida] sorbophila.</title>
        <authorList>
            <person name="Ahn J.O."/>
        </authorList>
    </citation>
    <scope>NUCLEOTIDE SEQUENCE [LARGE SCALE GENOMIC DNA]</scope>
    <source>
        <strain evidence="6 7">DS02</strain>
    </source>
</reference>
<feature type="transmembrane region" description="Helical" evidence="5">
    <location>
        <begin position="196"/>
        <end position="218"/>
    </location>
</feature>